<evidence type="ECO:0000313" key="1">
    <source>
        <dbReference type="EMBL" id="POZ52996.1"/>
    </source>
</evidence>
<accession>A0A2S5CQD4</accession>
<comment type="caution">
    <text evidence="1">The sequence shown here is derived from an EMBL/GenBank/DDBJ whole genome shotgun (WGS) entry which is preliminary data.</text>
</comment>
<dbReference type="InterPro" id="IPR046788">
    <property type="entry name" value="Methyltransf_35"/>
</dbReference>
<sequence length="117" mass="13593">MSGQDIPYYLRPNKHVERQIFIEILSHVNAWNKLIEYLYVSMGGKFLEDIKQIHSALNIKKLVSIERDKITFERQQFNRPLSLIDCLNMTSGDLVNQIGTLLDSKGANNCIVRLCRR</sequence>
<protein>
    <submittedName>
        <fullName evidence="1">Uncharacterized protein</fullName>
    </submittedName>
</protein>
<name>A0A2S5CQD4_9GAMM</name>
<dbReference type="EMBL" id="PGFZ01000001">
    <property type="protein sequence ID" value="POZ52996.1"/>
    <property type="molecule type" value="Genomic_DNA"/>
</dbReference>
<dbReference type="AlphaFoldDB" id="A0A2S5CQD4"/>
<dbReference type="RefSeq" id="WP_103972863.1">
    <property type="nucleotide sequence ID" value="NZ_PGFZ01000001.1"/>
</dbReference>
<evidence type="ECO:0000313" key="2">
    <source>
        <dbReference type="Proteomes" id="UP000237423"/>
    </source>
</evidence>
<gene>
    <name evidence="1" type="ORF">AADEFJLK_00005</name>
</gene>
<proteinExistence type="predicted"/>
<reference evidence="1 2" key="1">
    <citation type="submission" date="2017-11" db="EMBL/GenBank/DDBJ databases">
        <title>Draft Genome Sequence of Methylobacter psychrotolerans Sph1T, an Obligate Methanotroph from Low-Temperature Environments.</title>
        <authorList>
            <person name="Oshkin I.Y."/>
            <person name="Miroshnikov K."/>
            <person name="Belova S.E."/>
            <person name="Korzhenkov A."/>
            <person name="Toshchakov S.V."/>
            <person name="Dedysh S.N."/>
        </authorList>
    </citation>
    <scope>NUCLEOTIDE SEQUENCE [LARGE SCALE GENOMIC DNA]</scope>
    <source>
        <strain evidence="1 2">Sph1</strain>
    </source>
</reference>
<organism evidence="1 2">
    <name type="scientific">Methylovulum psychrotolerans</name>
    <dbReference type="NCBI Taxonomy" id="1704499"/>
    <lineage>
        <taxon>Bacteria</taxon>
        <taxon>Pseudomonadati</taxon>
        <taxon>Pseudomonadota</taxon>
        <taxon>Gammaproteobacteria</taxon>
        <taxon>Methylococcales</taxon>
        <taxon>Methylococcaceae</taxon>
        <taxon>Methylovulum</taxon>
    </lineage>
</organism>
<dbReference type="Proteomes" id="UP000237423">
    <property type="component" value="Unassembled WGS sequence"/>
</dbReference>
<dbReference type="Pfam" id="PF20553">
    <property type="entry name" value="Methyltransf_35"/>
    <property type="match status" value="1"/>
</dbReference>